<feature type="transmembrane region" description="Helical" evidence="11">
    <location>
        <begin position="30"/>
        <end position="52"/>
    </location>
</feature>
<dbReference type="PANTHER" id="PTHR43221">
    <property type="entry name" value="PROTEASE HTPX"/>
    <property type="match status" value="1"/>
</dbReference>
<dbReference type="GO" id="GO:0006508">
    <property type="term" value="P:proteolysis"/>
    <property type="evidence" value="ECO:0007669"/>
    <property type="project" value="UniProtKB-KW"/>
</dbReference>
<dbReference type="PANTHER" id="PTHR43221:SF2">
    <property type="entry name" value="PROTEASE HTPX HOMOLOG"/>
    <property type="match status" value="1"/>
</dbReference>
<accession>A0A7D5KKR4</accession>
<dbReference type="KEGG" id="halg:HUG10_04555"/>
<dbReference type="Gene3D" id="3.30.2010.10">
    <property type="entry name" value="Metalloproteases ('zincins'), catalytic domain"/>
    <property type="match status" value="1"/>
</dbReference>
<keyword evidence="9 11" id="KW-0472">Membrane</keyword>
<keyword evidence="14" id="KW-1185">Reference proteome</keyword>
<dbReference type="GeneID" id="56028078"/>
<dbReference type="Pfam" id="PF01435">
    <property type="entry name" value="Peptidase_M48"/>
    <property type="match status" value="1"/>
</dbReference>
<dbReference type="InterPro" id="IPR050083">
    <property type="entry name" value="HtpX_protease"/>
</dbReference>
<evidence type="ECO:0000313" key="13">
    <source>
        <dbReference type="EMBL" id="QLG26855.1"/>
    </source>
</evidence>
<dbReference type="EMBL" id="CP058529">
    <property type="protein sequence ID" value="QLG26855.1"/>
    <property type="molecule type" value="Genomic_DNA"/>
</dbReference>
<dbReference type="OrthoDB" id="28389at2157"/>
<evidence type="ECO:0000256" key="1">
    <source>
        <dbReference type="ARBA" id="ARBA00022475"/>
    </source>
</evidence>
<evidence type="ECO:0000256" key="3">
    <source>
        <dbReference type="ARBA" id="ARBA00022692"/>
    </source>
</evidence>
<dbReference type="RefSeq" id="WP_179168430.1">
    <property type="nucleotide sequence ID" value="NZ_CP058529.1"/>
</dbReference>
<keyword evidence="2 10" id="KW-0645">Protease</keyword>
<dbReference type="AlphaFoldDB" id="A0A7D5KKR4"/>
<comment type="cofactor">
    <cofactor evidence="10">
        <name>Zn(2+)</name>
        <dbReference type="ChEBI" id="CHEBI:29105"/>
    </cofactor>
    <text evidence="10">Binds 1 zinc ion per subunit.</text>
</comment>
<keyword evidence="6 10" id="KW-0862">Zinc</keyword>
<dbReference type="GO" id="GO:0004222">
    <property type="term" value="F:metalloendopeptidase activity"/>
    <property type="evidence" value="ECO:0007669"/>
    <property type="project" value="InterPro"/>
</dbReference>
<dbReference type="CDD" id="cd07327">
    <property type="entry name" value="M48B_HtpX_like"/>
    <property type="match status" value="1"/>
</dbReference>
<keyword evidence="4" id="KW-0479">Metal-binding</keyword>
<feature type="transmembrane region" description="Helical" evidence="11">
    <location>
        <begin position="144"/>
        <end position="165"/>
    </location>
</feature>
<keyword evidence="3 11" id="KW-0812">Transmembrane</keyword>
<evidence type="ECO:0000313" key="14">
    <source>
        <dbReference type="Proteomes" id="UP000509750"/>
    </source>
</evidence>
<evidence type="ECO:0000256" key="6">
    <source>
        <dbReference type="ARBA" id="ARBA00022833"/>
    </source>
</evidence>
<dbReference type="InterPro" id="IPR001915">
    <property type="entry name" value="Peptidase_M48"/>
</dbReference>
<keyword evidence="8 10" id="KW-0482">Metalloprotease</keyword>
<evidence type="ECO:0000256" key="4">
    <source>
        <dbReference type="ARBA" id="ARBA00022723"/>
    </source>
</evidence>
<evidence type="ECO:0000256" key="8">
    <source>
        <dbReference type="ARBA" id="ARBA00023049"/>
    </source>
</evidence>
<evidence type="ECO:0000256" key="7">
    <source>
        <dbReference type="ARBA" id="ARBA00022989"/>
    </source>
</evidence>
<evidence type="ECO:0000256" key="9">
    <source>
        <dbReference type="ARBA" id="ARBA00023136"/>
    </source>
</evidence>
<feature type="domain" description="Peptidase M48" evidence="12">
    <location>
        <begin position="72"/>
        <end position="274"/>
    </location>
</feature>
<organism evidence="13 14">
    <name type="scientific">Halorarum halophilum</name>
    <dbReference type="NCBI Taxonomy" id="2743090"/>
    <lineage>
        <taxon>Archaea</taxon>
        <taxon>Methanobacteriati</taxon>
        <taxon>Methanobacteriota</taxon>
        <taxon>Stenosarchaea group</taxon>
        <taxon>Halobacteria</taxon>
        <taxon>Halobacteriales</taxon>
        <taxon>Haloferacaceae</taxon>
        <taxon>Halorarum</taxon>
    </lineage>
</organism>
<dbReference type="Proteomes" id="UP000509750">
    <property type="component" value="Chromosome"/>
</dbReference>
<evidence type="ECO:0000256" key="11">
    <source>
        <dbReference type="SAM" id="Phobius"/>
    </source>
</evidence>
<keyword evidence="1" id="KW-1003">Cell membrane</keyword>
<evidence type="ECO:0000259" key="12">
    <source>
        <dbReference type="Pfam" id="PF01435"/>
    </source>
</evidence>
<keyword evidence="5 10" id="KW-0378">Hydrolase</keyword>
<feature type="transmembrane region" description="Helical" evidence="11">
    <location>
        <begin position="7"/>
        <end position="24"/>
    </location>
</feature>
<evidence type="ECO:0000256" key="2">
    <source>
        <dbReference type="ARBA" id="ARBA00022670"/>
    </source>
</evidence>
<proteinExistence type="inferred from homology"/>
<name>A0A7D5KKR4_9EURY</name>
<gene>
    <name evidence="13" type="ORF">HUG10_04555</name>
</gene>
<sequence>MPDRQLQARMLVSGAILFGFYVLLAKFVLVPMFGIGVAVAGSGLLVVGQYVLGTKLALWRVDAEELSREEYPEVYDRFERLCAERDLPQPDLLVGRMGTPNAFAVGRRGAGVVVVSELMLELLDPDELEAVLAHELAHIDNRDVVMLLLGQTVATLVGLAVFFVVDLLADEIPGGFVIAWIVSMLAQLLVMVFVFSISRYREFVADREAADATDPAAMASALATIEAVGTHEQAANVDDSVAALCIFGGRRGLLAALFSTHPSTEKRIVKLDAMTD</sequence>
<reference evidence="13 14" key="1">
    <citation type="submission" date="2020-07" db="EMBL/GenBank/DDBJ databases">
        <title>Gai3-2, isolated from salt lake.</title>
        <authorList>
            <person name="Cui H."/>
            <person name="Shi X."/>
        </authorList>
    </citation>
    <scope>NUCLEOTIDE SEQUENCE [LARGE SCALE GENOMIC DNA]</scope>
    <source>
        <strain evidence="13 14">Gai3-2</strain>
    </source>
</reference>
<keyword evidence="7 11" id="KW-1133">Transmembrane helix</keyword>
<protein>
    <submittedName>
        <fullName evidence="13">M48 family metalloprotease</fullName>
    </submittedName>
</protein>
<comment type="similarity">
    <text evidence="10">Belongs to the peptidase M48 family.</text>
</comment>
<evidence type="ECO:0000256" key="10">
    <source>
        <dbReference type="RuleBase" id="RU003983"/>
    </source>
</evidence>
<evidence type="ECO:0000256" key="5">
    <source>
        <dbReference type="ARBA" id="ARBA00022801"/>
    </source>
</evidence>
<dbReference type="GO" id="GO:0046872">
    <property type="term" value="F:metal ion binding"/>
    <property type="evidence" value="ECO:0007669"/>
    <property type="project" value="UniProtKB-KW"/>
</dbReference>
<feature type="transmembrane region" description="Helical" evidence="11">
    <location>
        <begin position="177"/>
        <end position="197"/>
    </location>
</feature>